<gene>
    <name evidence="1" type="ORF">AOQ84DRAFT_283535</name>
</gene>
<evidence type="ECO:0000313" key="1">
    <source>
        <dbReference type="EMBL" id="OCL13232.1"/>
    </source>
</evidence>
<dbReference type="Proteomes" id="UP000250140">
    <property type="component" value="Unassembled WGS sequence"/>
</dbReference>
<sequence length="307" mass="34655">MPTVIPAADKLPLAVRKNVRDEYEAKRTDFEEQISKLLGTAWKIDINPNAIWVYAEERSYGRDSLGACLASYISDAIYNLKYFLEKHGDQGKDEINTVCSTHTLTLAFDESGKIRYCGCDVHDGKLRMLFQENNLGTNISHALQELEDALSAANANPALSYSARHSITKEWDNEAAELQKKIGAQLNNDKIVISPNFEEVYAALKDEKVVRDGRPDWEKQLGYMVMQYFRGLLYTLEYQKFGSDDMLQEGFAEAVEKGEIKFRVVKKLASGSYNESVIEDGVFYMQTIPGEWGTNCSDVASRIVDIL</sequence>
<name>A0A8E2JXY9_9PEZI</name>
<proteinExistence type="predicted"/>
<dbReference type="OrthoDB" id="2364174at2759"/>
<accession>A0A8E2JXY9</accession>
<reference evidence="1 2" key="1">
    <citation type="journal article" date="2016" name="Nat. Commun.">
        <title>Ectomycorrhizal ecology is imprinted in the genome of the dominant symbiotic fungus Cenococcum geophilum.</title>
        <authorList>
            <consortium name="DOE Joint Genome Institute"/>
            <person name="Peter M."/>
            <person name="Kohler A."/>
            <person name="Ohm R.A."/>
            <person name="Kuo A."/>
            <person name="Krutzmann J."/>
            <person name="Morin E."/>
            <person name="Arend M."/>
            <person name="Barry K.W."/>
            <person name="Binder M."/>
            <person name="Choi C."/>
            <person name="Clum A."/>
            <person name="Copeland A."/>
            <person name="Grisel N."/>
            <person name="Haridas S."/>
            <person name="Kipfer T."/>
            <person name="LaButti K."/>
            <person name="Lindquist E."/>
            <person name="Lipzen A."/>
            <person name="Maire R."/>
            <person name="Meier B."/>
            <person name="Mihaltcheva S."/>
            <person name="Molinier V."/>
            <person name="Murat C."/>
            <person name="Poggeler S."/>
            <person name="Quandt C.A."/>
            <person name="Sperisen C."/>
            <person name="Tritt A."/>
            <person name="Tisserant E."/>
            <person name="Crous P.W."/>
            <person name="Henrissat B."/>
            <person name="Nehls U."/>
            <person name="Egli S."/>
            <person name="Spatafora J.W."/>
            <person name="Grigoriev I.V."/>
            <person name="Martin F.M."/>
        </authorList>
    </citation>
    <scope>NUCLEOTIDE SEQUENCE [LARGE SCALE GENOMIC DNA]</scope>
    <source>
        <strain evidence="1 2">CBS 207.34</strain>
    </source>
</reference>
<protein>
    <submittedName>
        <fullName evidence="1">Uncharacterized protein</fullName>
    </submittedName>
</protein>
<dbReference type="AlphaFoldDB" id="A0A8E2JXY9"/>
<keyword evidence="2" id="KW-1185">Reference proteome</keyword>
<organism evidence="1 2">
    <name type="scientific">Glonium stellatum</name>
    <dbReference type="NCBI Taxonomy" id="574774"/>
    <lineage>
        <taxon>Eukaryota</taxon>
        <taxon>Fungi</taxon>
        <taxon>Dikarya</taxon>
        <taxon>Ascomycota</taxon>
        <taxon>Pezizomycotina</taxon>
        <taxon>Dothideomycetes</taxon>
        <taxon>Pleosporomycetidae</taxon>
        <taxon>Gloniales</taxon>
        <taxon>Gloniaceae</taxon>
        <taxon>Glonium</taxon>
    </lineage>
</organism>
<dbReference type="EMBL" id="KV748762">
    <property type="protein sequence ID" value="OCL13232.1"/>
    <property type="molecule type" value="Genomic_DNA"/>
</dbReference>
<evidence type="ECO:0000313" key="2">
    <source>
        <dbReference type="Proteomes" id="UP000250140"/>
    </source>
</evidence>